<comment type="caution">
    <text evidence="1">The sequence shown here is derived from an EMBL/GenBank/DDBJ whole genome shotgun (WGS) entry which is preliminary data.</text>
</comment>
<gene>
    <name evidence="1" type="ORF">GCM10009665_78440</name>
</gene>
<accession>A0ABN1TBA6</accession>
<reference evidence="1 2" key="1">
    <citation type="journal article" date="2019" name="Int. J. Syst. Evol. Microbiol.">
        <title>The Global Catalogue of Microorganisms (GCM) 10K type strain sequencing project: providing services to taxonomists for standard genome sequencing and annotation.</title>
        <authorList>
            <consortium name="The Broad Institute Genomics Platform"/>
            <consortium name="The Broad Institute Genome Sequencing Center for Infectious Disease"/>
            <person name="Wu L."/>
            <person name="Ma J."/>
        </authorList>
    </citation>
    <scope>NUCLEOTIDE SEQUENCE [LARGE SCALE GENOMIC DNA]</scope>
    <source>
        <strain evidence="1 2">JCM 13004</strain>
    </source>
</reference>
<sequence length="144" mass="14851">MPGQPQTQVLSASLAGFPTALTPGGQPVDFTAVLTNPTATDYPSVAPLFQLVGGPCNCADGSLQLLDPATGLWHDVTMPNGDGGSPSSYAGPGVALSAHGSRTFQYRLTLSTRNSTKDAFAMLYAIDTGEHRELALSSTPSRIG</sequence>
<dbReference type="EMBL" id="BAAALF010000403">
    <property type="protein sequence ID" value="GAA1070698.1"/>
    <property type="molecule type" value="Genomic_DNA"/>
</dbReference>
<evidence type="ECO:0000313" key="1">
    <source>
        <dbReference type="EMBL" id="GAA1070698.1"/>
    </source>
</evidence>
<evidence type="ECO:0000313" key="2">
    <source>
        <dbReference type="Proteomes" id="UP001500037"/>
    </source>
</evidence>
<keyword evidence="2" id="KW-1185">Reference proteome</keyword>
<proteinExistence type="predicted"/>
<dbReference type="Proteomes" id="UP001500037">
    <property type="component" value="Unassembled WGS sequence"/>
</dbReference>
<name>A0ABN1TBA6_9ACTN</name>
<organism evidence="1 2">
    <name type="scientific">Kitasatospora nipponensis</name>
    <dbReference type="NCBI Taxonomy" id="258049"/>
    <lineage>
        <taxon>Bacteria</taxon>
        <taxon>Bacillati</taxon>
        <taxon>Actinomycetota</taxon>
        <taxon>Actinomycetes</taxon>
        <taxon>Kitasatosporales</taxon>
        <taxon>Streptomycetaceae</taxon>
        <taxon>Kitasatospora</taxon>
    </lineage>
</organism>
<protein>
    <submittedName>
        <fullName evidence="1">Uncharacterized protein</fullName>
    </submittedName>
</protein>